<evidence type="ECO:0000256" key="2">
    <source>
        <dbReference type="ARBA" id="ARBA00022692"/>
    </source>
</evidence>
<feature type="domain" description="Polypeptide-transport-associated ShlB-type" evidence="10">
    <location>
        <begin position="289"/>
        <end position="361"/>
    </location>
</feature>
<dbReference type="RefSeq" id="WP_316434966.1">
    <property type="nucleotide sequence ID" value="NZ_CP053586.1"/>
</dbReference>
<dbReference type="Pfam" id="PF01103">
    <property type="entry name" value="Omp85"/>
    <property type="match status" value="1"/>
</dbReference>
<sequence>MQVSPFVLAALTASAALGVANPVKAQSPDSVEPNPGAVNSVEYAESAESTDSLNLDFKPDSFEGDDATLASVSEIGTPETAAAQSIEQPVEQPSDLQALELAQDAPEPTPTEPSGPAEAAPETLEFDFGEPAPSEPSTSPVTDPATAPATDPTTEVDQAPQPSESIGEPAPDSLPASPEVPPTAEPSPTQAPAPTETAQPEPRVLVSEVVVSGAEGELLDEVYRVIRTQPGRTTTRSQLQEDINAIFATGFFSNVQAIPEDTPLGVRVTFAVQPNPPLRSVQLEGSVLETIEYEGEEVPVQEAVDRIFGEQYGQTANLRGLQVGIERLNQLYQDNGYVLAQVISAPEISPDGVATLEVAEGLIEDIEIRFLDREGSAVDEEGNPIRGRTRPFIITREFESQPGEVFNQNQIQQDLQRAFGLGIFEDLNISLNPGQDPRQVDVIVNVTERRTGSLAASVGVSSTSGLFGAVSLQEQNLGGNNQRLSAEVQVGQRDLLFDISFTDPWIATDPNRTSYTVNAFGRESISLVFDGGERDVDLPNGDRPRVRRFGGGISFARPLDNGWRASLGLQYQNISIRDSDGRVTPRDEFGNLLSYNRDGTDNLATVQFSASQDLRNDPVQTTSGSVLRLSTEQALGLDSIFYNRLRASYSYYIPVRLIEFTEGCQQEDPSPSDCPQTLALNVQGGTILGDFPPYEAFSLGGTDSVRGYDAGDLASGKSYLQATIEYRFPIFNIVSGALFLDAGTDLGSGDQVQGDPAGIRDKPGSGFGYGVGIRVQSPLGQIRVDYAINDDGENRIHFGIGERF</sequence>
<evidence type="ECO:0000256" key="5">
    <source>
        <dbReference type="ARBA" id="ARBA00023237"/>
    </source>
</evidence>
<keyword evidence="5" id="KW-0998">Cell outer membrane</keyword>
<feature type="signal peptide" evidence="7">
    <location>
        <begin position="1"/>
        <end position="25"/>
    </location>
</feature>
<dbReference type="InterPro" id="IPR000184">
    <property type="entry name" value="Bac_surfAg_D15"/>
</dbReference>
<dbReference type="PANTHER" id="PTHR12815:SF47">
    <property type="entry name" value="TRANSLOCATION AND ASSEMBLY MODULE SUBUNIT TAMA"/>
    <property type="match status" value="1"/>
</dbReference>
<keyword evidence="3 7" id="KW-0732">Signal</keyword>
<dbReference type="InterPro" id="IPR039910">
    <property type="entry name" value="D15-like"/>
</dbReference>
<dbReference type="Pfam" id="PF07244">
    <property type="entry name" value="POTRA"/>
    <property type="match status" value="2"/>
</dbReference>
<accession>A0AA96WDX4</accession>
<dbReference type="Gene3D" id="3.10.20.310">
    <property type="entry name" value="membrane protein fhac"/>
    <property type="match status" value="3"/>
</dbReference>
<dbReference type="AlphaFoldDB" id="A0AA96WDX4"/>
<evidence type="ECO:0000256" key="7">
    <source>
        <dbReference type="SAM" id="SignalP"/>
    </source>
</evidence>
<feature type="compositionally biased region" description="Low complexity" evidence="6">
    <location>
        <begin position="136"/>
        <end position="153"/>
    </location>
</feature>
<evidence type="ECO:0000259" key="10">
    <source>
        <dbReference type="Pfam" id="PF08479"/>
    </source>
</evidence>
<dbReference type="PANTHER" id="PTHR12815">
    <property type="entry name" value="SORTING AND ASSEMBLY MACHINERY SAMM50 PROTEIN FAMILY MEMBER"/>
    <property type="match status" value="1"/>
</dbReference>
<feature type="compositionally biased region" description="Pro residues" evidence="6">
    <location>
        <begin position="178"/>
        <end position="191"/>
    </location>
</feature>
<evidence type="ECO:0000256" key="1">
    <source>
        <dbReference type="ARBA" id="ARBA00004370"/>
    </source>
</evidence>
<feature type="compositionally biased region" description="Low complexity" evidence="6">
    <location>
        <begin position="192"/>
        <end position="202"/>
    </location>
</feature>
<proteinExistence type="predicted"/>
<evidence type="ECO:0000256" key="6">
    <source>
        <dbReference type="SAM" id="MobiDB-lite"/>
    </source>
</evidence>
<evidence type="ECO:0000256" key="4">
    <source>
        <dbReference type="ARBA" id="ARBA00023136"/>
    </source>
</evidence>
<comment type="subcellular location">
    <subcellularLocation>
        <location evidence="1">Membrane</location>
    </subcellularLocation>
</comment>
<protein>
    <submittedName>
        <fullName evidence="11">BamA/TamA family outer membrane protein</fullName>
    </submittedName>
</protein>
<dbReference type="InterPro" id="IPR010827">
    <property type="entry name" value="BamA/TamA_POTRA"/>
</dbReference>
<name>A0AA96WDX4_9CYAN</name>
<evidence type="ECO:0000313" key="11">
    <source>
        <dbReference type="EMBL" id="WNZ23338.1"/>
    </source>
</evidence>
<feature type="domain" description="Bacterial surface antigen (D15)" evidence="8">
    <location>
        <begin position="476"/>
        <end position="804"/>
    </location>
</feature>
<feature type="domain" description="POTRA" evidence="9">
    <location>
        <begin position="206"/>
        <end position="274"/>
    </location>
</feature>
<organism evidence="11">
    <name type="scientific">Leptolyngbya sp. NK1-12</name>
    <dbReference type="NCBI Taxonomy" id="2547451"/>
    <lineage>
        <taxon>Bacteria</taxon>
        <taxon>Bacillati</taxon>
        <taxon>Cyanobacteriota</taxon>
        <taxon>Cyanophyceae</taxon>
        <taxon>Leptolyngbyales</taxon>
        <taxon>Leptolyngbyaceae</taxon>
        <taxon>Leptolyngbya group</taxon>
        <taxon>Leptolyngbya</taxon>
    </lineage>
</organism>
<evidence type="ECO:0000259" key="8">
    <source>
        <dbReference type="Pfam" id="PF01103"/>
    </source>
</evidence>
<reference evidence="11" key="1">
    <citation type="submission" date="2020-05" db="EMBL/GenBank/DDBJ databases">
        <authorList>
            <person name="Zhu T."/>
            <person name="Keshari N."/>
            <person name="Lu X."/>
        </authorList>
    </citation>
    <scope>NUCLEOTIDE SEQUENCE</scope>
    <source>
        <strain evidence="11">NK1-12</strain>
    </source>
</reference>
<dbReference type="Pfam" id="PF08479">
    <property type="entry name" value="POTRA_2"/>
    <property type="match status" value="1"/>
</dbReference>
<keyword evidence="4" id="KW-0472">Membrane</keyword>
<dbReference type="InterPro" id="IPR013686">
    <property type="entry name" value="Polypept-transport_assoc_ShlB"/>
</dbReference>
<evidence type="ECO:0000256" key="3">
    <source>
        <dbReference type="ARBA" id="ARBA00022729"/>
    </source>
</evidence>
<dbReference type="EMBL" id="CP053586">
    <property type="protein sequence ID" value="WNZ23338.1"/>
    <property type="molecule type" value="Genomic_DNA"/>
</dbReference>
<evidence type="ECO:0000259" key="9">
    <source>
        <dbReference type="Pfam" id="PF07244"/>
    </source>
</evidence>
<keyword evidence="2" id="KW-0812">Transmembrane</keyword>
<feature type="chain" id="PRO_5041716303" evidence="7">
    <location>
        <begin position="26"/>
        <end position="804"/>
    </location>
</feature>
<gene>
    <name evidence="11" type="ORF">HJG54_11060</name>
</gene>
<dbReference type="Gene3D" id="2.40.160.50">
    <property type="entry name" value="membrane protein fhac: a member of the omp85/tpsb transporter family"/>
    <property type="match status" value="1"/>
</dbReference>
<feature type="domain" description="POTRA" evidence="9">
    <location>
        <begin position="388"/>
        <end position="449"/>
    </location>
</feature>
<dbReference type="GO" id="GO:0019867">
    <property type="term" value="C:outer membrane"/>
    <property type="evidence" value="ECO:0007669"/>
    <property type="project" value="InterPro"/>
</dbReference>
<feature type="region of interest" description="Disordered" evidence="6">
    <location>
        <begin position="22"/>
        <end position="202"/>
    </location>
</feature>